<feature type="disulfide bond" evidence="7">
    <location>
        <begin position="55"/>
        <end position="70"/>
    </location>
</feature>
<keyword evidence="8" id="KW-0449">Lipoprotein</keyword>
<evidence type="ECO:0000256" key="4">
    <source>
        <dbReference type="ARBA" id="ARBA00022989"/>
    </source>
</evidence>
<evidence type="ECO:0000256" key="3">
    <source>
        <dbReference type="ARBA" id="ARBA00022737"/>
    </source>
</evidence>
<accession>A0A0C2MNT6</accession>
<dbReference type="SUPFAM" id="SSF57424">
    <property type="entry name" value="LDL receptor-like module"/>
    <property type="match status" value="2"/>
</dbReference>
<evidence type="ECO:0000256" key="5">
    <source>
        <dbReference type="ARBA" id="ARBA00023136"/>
    </source>
</evidence>
<keyword evidence="6 7" id="KW-1015">Disulfide bond</keyword>
<dbReference type="CDD" id="cd00112">
    <property type="entry name" value="LDLa"/>
    <property type="match status" value="2"/>
</dbReference>
<keyword evidence="3" id="KW-0677">Repeat</keyword>
<keyword evidence="8" id="KW-0675">Receptor</keyword>
<keyword evidence="4" id="KW-1133">Transmembrane helix</keyword>
<comment type="caution">
    <text evidence="7">Lacks conserved residue(s) required for the propagation of feature annotation.</text>
</comment>
<reference evidence="8 9" key="1">
    <citation type="journal article" date="2014" name="Genome Biol. Evol.">
        <title>The genome of the myxosporean Thelohanellus kitauei shows adaptations to nutrient acquisition within its fish host.</title>
        <authorList>
            <person name="Yang Y."/>
            <person name="Xiong J."/>
            <person name="Zhou Z."/>
            <person name="Huo F."/>
            <person name="Miao W."/>
            <person name="Ran C."/>
            <person name="Liu Y."/>
            <person name="Zhang J."/>
            <person name="Feng J."/>
            <person name="Wang M."/>
            <person name="Wang M."/>
            <person name="Wang L."/>
            <person name="Yao B."/>
        </authorList>
    </citation>
    <scope>NUCLEOTIDE SEQUENCE [LARGE SCALE GENOMIC DNA]</scope>
    <source>
        <strain evidence="8">Wuqing</strain>
    </source>
</reference>
<dbReference type="InterPro" id="IPR036055">
    <property type="entry name" value="LDL_receptor-like_sf"/>
</dbReference>
<dbReference type="PROSITE" id="PS50068">
    <property type="entry name" value="LDLRA_2"/>
    <property type="match status" value="2"/>
</dbReference>
<evidence type="ECO:0000256" key="6">
    <source>
        <dbReference type="ARBA" id="ARBA00023157"/>
    </source>
</evidence>
<sequence>MSFHDILLARLNNLTEPTSTISYKYYQWSFKITCPISKQERCKDEEGCYDESQQCDGFNDCLDGSDEKVCPSSFILYLGTTRCIGDEFFICDNDLRICISRVCDGFKDCHDGSDEGVICNMTIQNSEPIAHIRNIALHIRLHGNVYFLWIYEQSSGQFDVKIHEMYYYSHFQRYTQYNSNGGV</sequence>
<comment type="caution">
    <text evidence="8">The sequence shown here is derived from an EMBL/GenBank/DDBJ whole genome shotgun (WGS) entry which is preliminary data.</text>
</comment>
<dbReference type="GO" id="GO:0016192">
    <property type="term" value="P:vesicle-mediated transport"/>
    <property type="evidence" value="ECO:0007669"/>
    <property type="project" value="UniProtKB-ARBA"/>
</dbReference>
<dbReference type="InterPro" id="IPR050685">
    <property type="entry name" value="LDLR"/>
</dbReference>
<keyword evidence="5" id="KW-0472">Membrane</keyword>
<dbReference type="PRINTS" id="PR00261">
    <property type="entry name" value="LDLRECEPTOR"/>
</dbReference>
<dbReference type="PANTHER" id="PTHR24270">
    <property type="entry name" value="LOW-DENSITY LIPOPROTEIN RECEPTOR-RELATED"/>
    <property type="match status" value="1"/>
</dbReference>
<dbReference type="SMART" id="SM00192">
    <property type="entry name" value="LDLa"/>
    <property type="match status" value="2"/>
</dbReference>
<organism evidence="8 9">
    <name type="scientific">Thelohanellus kitauei</name>
    <name type="common">Myxosporean</name>
    <dbReference type="NCBI Taxonomy" id="669202"/>
    <lineage>
        <taxon>Eukaryota</taxon>
        <taxon>Metazoa</taxon>
        <taxon>Cnidaria</taxon>
        <taxon>Myxozoa</taxon>
        <taxon>Myxosporea</taxon>
        <taxon>Bivalvulida</taxon>
        <taxon>Platysporina</taxon>
        <taxon>Myxobolidae</taxon>
        <taxon>Thelohanellus</taxon>
    </lineage>
</organism>
<name>A0A0C2MNT6_THEKT</name>
<dbReference type="Gene3D" id="4.10.400.10">
    <property type="entry name" value="Low-density Lipoprotein Receptor"/>
    <property type="match status" value="2"/>
</dbReference>
<dbReference type="OrthoDB" id="664115at2759"/>
<keyword evidence="9" id="KW-1185">Reference proteome</keyword>
<dbReference type="AlphaFoldDB" id="A0A0C2MNT6"/>
<gene>
    <name evidence="8" type="ORF">RF11_03814</name>
</gene>
<feature type="disulfide bond" evidence="7">
    <location>
        <begin position="91"/>
        <end position="109"/>
    </location>
</feature>
<evidence type="ECO:0000256" key="2">
    <source>
        <dbReference type="ARBA" id="ARBA00022692"/>
    </source>
</evidence>
<dbReference type="PANTHER" id="PTHR24270:SF62">
    <property type="entry name" value="LOW-DENSITY LIPOPROTEIN RECEPTOR-RELATED PROTEIN 2"/>
    <property type="match status" value="1"/>
</dbReference>
<comment type="subcellular location">
    <subcellularLocation>
        <location evidence="1">Membrane</location>
        <topology evidence="1">Single-pass membrane protein</topology>
    </subcellularLocation>
</comment>
<dbReference type="Proteomes" id="UP000031668">
    <property type="component" value="Unassembled WGS sequence"/>
</dbReference>
<dbReference type="GO" id="GO:0005886">
    <property type="term" value="C:plasma membrane"/>
    <property type="evidence" value="ECO:0007669"/>
    <property type="project" value="TreeGrafter"/>
</dbReference>
<evidence type="ECO:0000313" key="8">
    <source>
        <dbReference type="EMBL" id="KII68906.1"/>
    </source>
</evidence>
<evidence type="ECO:0000313" key="9">
    <source>
        <dbReference type="Proteomes" id="UP000031668"/>
    </source>
</evidence>
<dbReference type="InterPro" id="IPR002172">
    <property type="entry name" value="LDrepeatLR_classA_rpt"/>
</dbReference>
<evidence type="ECO:0000256" key="1">
    <source>
        <dbReference type="ARBA" id="ARBA00004167"/>
    </source>
</evidence>
<protein>
    <submittedName>
        <fullName evidence="8">Low-density lipoprotein receptor-related protein 1</fullName>
    </submittedName>
</protein>
<dbReference type="EMBL" id="JWZT01002668">
    <property type="protein sequence ID" value="KII68906.1"/>
    <property type="molecule type" value="Genomic_DNA"/>
</dbReference>
<evidence type="ECO:0000256" key="7">
    <source>
        <dbReference type="PROSITE-ProRule" id="PRU00124"/>
    </source>
</evidence>
<proteinExistence type="predicted"/>
<keyword evidence="2" id="KW-0812">Transmembrane</keyword>